<accession>A0A1H6WGW0</accession>
<evidence type="ECO:0000256" key="1">
    <source>
        <dbReference type="SAM" id="Coils"/>
    </source>
</evidence>
<dbReference type="EMBL" id="FNZF01000002">
    <property type="protein sequence ID" value="SEJ13337.1"/>
    <property type="molecule type" value="Genomic_DNA"/>
</dbReference>
<name>A0A1H6WGW0_9BACL</name>
<evidence type="ECO:0008006" key="4">
    <source>
        <dbReference type="Google" id="ProtNLM"/>
    </source>
</evidence>
<reference evidence="3" key="1">
    <citation type="submission" date="2016-10" db="EMBL/GenBank/DDBJ databases">
        <authorList>
            <person name="Varghese N."/>
            <person name="Submissions S."/>
        </authorList>
    </citation>
    <scope>NUCLEOTIDE SEQUENCE [LARGE SCALE GENOMIC DNA]</scope>
    <source>
        <strain evidence="3">CGMCC 1.6763</strain>
    </source>
</reference>
<keyword evidence="3" id="KW-1185">Reference proteome</keyword>
<organism evidence="2 3">
    <name type="scientific">Bhargavaea ginsengi</name>
    <dbReference type="NCBI Taxonomy" id="426757"/>
    <lineage>
        <taxon>Bacteria</taxon>
        <taxon>Bacillati</taxon>
        <taxon>Bacillota</taxon>
        <taxon>Bacilli</taxon>
        <taxon>Bacillales</taxon>
        <taxon>Caryophanaceae</taxon>
        <taxon>Bhargavaea</taxon>
    </lineage>
</organism>
<evidence type="ECO:0000313" key="2">
    <source>
        <dbReference type="EMBL" id="SEJ13337.1"/>
    </source>
</evidence>
<dbReference type="AlphaFoldDB" id="A0A1H6WGW0"/>
<proteinExistence type="predicted"/>
<dbReference type="OrthoDB" id="2451317at2"/>
<evidence type="ECO:0000313" key="3">
    <source>
        <dbReference type="Proteomes" id="UP000199200"/>
    </source>
</evidence>
<gene>
    <name evidence="2" type="ORF">SAMN04488127_1064</name>
</gene>
<sequence length="211" mass="24284">MQAILCGRTLFGIVPIECRSQINDSGLECEQLMKHSFFGMSLFVLLALLISACGSEADSQNISVEKEFEEYRKNVLEPLDERSFEFAEMFNHSASIIEQPQEAHRYMEEEVIPFMEETRELATDAHDGLVNEEIRELNDTTIEYLDLTLDSLQKIAELSAIDVDTMDFDTVTEETYQKAVKLNEENIELQEKIERTGVEMDRQIDEILSKQ</sequence>
<dbReference type="RefSeq" id="WP_143059354.1">
    <property type="nucleotide sequence ID" value="NZ_FNZF01000002.1"/>
</dbReference>
<dbReference type="Proteomes" id="UP000199200">
    <property type="component" value="Unassembled WGS sequence"/>
</dbReference>
<feature type="coiled-coil region" evidence="1">
    <location>
        <begin position="172"/>
        <end position="199"/>
    </location>
</feature>
<protein>
    <recommendedName>
        <fullName evidence="4">Cell-wall binding lipoprotein</fullName>
    </recommendedName>
</protein>
<keyword evidence="1" id="KW-0175">Coiled coil</keyword>
<dbReference type="STRING" id="426757.SAMN04488127_1064"/>